<evidence type="ECO:0000256" key="2">
    <source>
        <dbReference type="ARBA" id="ARBA00024200"/>
    </source>
</evidence>
<dbReference type="EMBL" id="JBFRYA010000014">
    <property type="protein sequence ID" value="MEX1670197.1"/>
    <property type="molecule type" value="Genomic_DNA"/>
</dbReference>
<dbReference type="InterPro" id="IPR044672">
    <property type="entry name" value="MOCS2A"/>
</dbReference>
<gene>
    <name evidence="4" type="primary">moaD</name>
    <name evidence="4" type="ORF">AB4876_14855</name>
</gene>
<protein>
    <recommendedName>
        <fullName evidence="3">Molybdopterin synthase sulfur carrier subunit</fullName>
    </recommendedName>
</protein>
<comment type="similarity">
    <text evidence="2">Belongs to the MoaD family.</text>
</comment>
<dbReference type="Proteomes" id="UP001557485">
    <property type="component" value="Unassembled WGS sequence"/>
</dbReference>
<sequence length="86" mass="9230">MISVLFFAKYREQLGTAKICIESSELGAENLTVAELKAHLSQRGDLWATVLNAENTLCAVNQDIADSAKLLSDGDEVAFYPPVTGG</sequence>
<comment type="caution">
    <text evidence="4">The sequence shown here is derived from an EMBL/GenBank/DDBJ whole genome shotgun (WGS) entry which is preliminary data.</text>
</comment>
<reference evidence="4 5" key="1">
    <citation type="journal article" date="2011" name="Int. J. Syst. Evol. Microbiol.">
        <title>Zhongshania antarctica gen. nov., sp. nov. and Zhongshania guokunii sp. nov., gammaproteobacteria respectively isolated from coastal attached (fast) ice and surface seawater of the Antarctic.</title>
        <authorList>
            <person name="Li H.J."/>
            <person name="Zhang X.Y."/>
            <person name="Chen C.X."/>
            <person name="Zhang Y.J."/>
            <person name="Gao Z.M."/>
            <person name="Yu Y."/>
            <person name="Chen X.L."/>
            <person name="Chen B."/>
            <person name="Zhang Y.Z."/>
        </authorList>
    </citation>
    <scope>NUCLEOTIDE SEQUENCE [LARGE SCALE GENOMIC DNA]</scope>
    <source>
        <strain evidence="4 5">ZS6-22T</strain>
    </source>
</reference>
<keyword evidence="1" id="KW-0547">Nucleotide-binding</keyword>
<name>A0ABV3UAB6_9GAMM</name>
<evidence type="ECO:0000256" key="1">
    <source>
        <dbReference type="ARBA" id="ARBA00022741"/>
    </source>
</evidence>
<evidence type="ECO:0000313" key="5">
    <source>
        <dbReference type="Proteomes" id="UP001557485"/>
    </source>
</evidence>
<dbReference type="Pfam" id="PF02597">
    <property type="entry name" value="ThiS"/>
    <property type="match status" value="1"/>
</dbReference>
<dbReference type="CDD" id="cd00754">
    <property type="entry name" value="Ubl_MoaD"/>
    <property type="match status" value="1"/>
</dbReference>
<accession>A0ABV3UAB6</accession>
<proteinExistence type="inferred from homology"/>
<dbReference type="InterPro" id="IPR012675">
    <property type="entry name" value="Beta-grasp_dom_sf"/>
</dbReference>
<dbReference type="NCBIfam" id="TIGR01682">
    <property type="entry name" value="moaD"/>
    <property type="match status" value="1"/>
</dbReference>
<dbReference type="InterPro" id="IPR016155">
    <property type="entry name" value="Mopterin_synth/thiamin_S_b"/>
</dbReference>
<dbReference type="PANTHER" id="PTHR33359">
    <property type="entry name" value="MOLYBDOPTERIN SYNTHASE SULFUR CARRIER SUBUNIT"/>
    <property type="match status" value="1"/>
</dbReference>
<dbReference type="PANTHER" id="PTHR33359:SF1">
    <property type="entry name" value="MOLYBDOPTERIN SYNTHASE SULFUR CARRIER SUBUNIT"/>
    <property type="match status" value="1"/>
</dbReference>
<organism evidence="4 5">
    <name type="scientific">Zhongshania guokunii</name>
    <dbReference type="NCBI Taxonomy" id="641783"/>
    <lineage>
        <taxon>Bacteria</taxon>
        <taxon>Pseudomonadati</taxon>
        <taxon>Pseudomonadota</taxon>
        <taxon>Gammaproteobacteria</taxon>
        <taxon>Cellvibrionales</taxon>
        <taxon>Spongiibacteraceae</taxon>
        <taxon>Zhongshania</taxon>
    </lineage>
</organism>
<dbReference type="Gene3D" id="3.10.20.30">
    <property type="match status" value="1"/>
</dbReference>
<dbReference type="InterPro" id="IPR003749">
    <property type="entry name" value="ThiS/MoaD-like"/>
</dbReference>
<dbReference type="RefSeq" id="WP_368382546.1">
    <property type="nucleotide sequence ID" value="NZ_JBFRYA010000014.1"/>
</dbReference>
<evidence type="ECO:0000313" key="4">
    <source>
        <dbReference type="EMBL" id="MEX1670197.1"/>
    </source>
</evidence>
<keyword evidence="5" id="KW-1185">Reference proteome</keyword>
<dbReference type="SUPFAM" id="SSF54285">
    <property type="entry name" value="MoaD/ThiS"/>
    <property type="match status" value="1"/>
</dbReference>
<evidence type="ECO:0000256" key="3">
    <source>
        <dbReference type="ARBA" id="ARBA00024247"/>
    </source>
</evidence>